<sequence>MSDDAFELFDLKVEVVHRDTSRPMVCRHKEGDYFFLRGGVMEFPQDRPTFGYYAMLAVLPFLMAKQRPTQRCDWMSTDGDIGCTDPNCGAAFRITRLAPKTYRHSEYTKVPLDPM</sequence>
<dbReference type="AlphaFoldDB" id="A0A4D7AZB5"/>
<name>A0A4D7AZB5_9HYPH</name>
<dbReference type="Proteomes" id="UP000298781">
    <property type="component" value="Chromosome"/>
</dbReference>
<organism evidence="1 2">
    <name type="scientific">Phreatobacter stygius</name>
    <dbReference type="NCBI Taxonomy" id="1940610"/>
    <lineage>
        <taxon>Bacteria</taxon>
        <taxon>Pseudomonadati</taxon>
        <taxon>Pseudomonadota</taxon>
        <taxon>Alphaproteobacteria</taxon>
        <taxon>Hyphomicrobiales</taxon>
        <taxon>Phreatobacteraceae</taxon>
        <taxon>Phreatobacter</taxon>
    </lineage>
</organism>
<gene>
    <name evidence="1" type="ORF">E8M01_01670</name>
</gene>
<dbReference type="KEGG" id="pstg:E8M01_01670"/>
<dbReference type="RefSeq" id="WP_136958523.1">
    <property type="nucleotide sequence ID" value="NZ_CP039690.1"/>
</dbReference>
<evidence type="ECO:0000313" key="2">
    <source>
        <dbReference type="Proteomes" id="UP000298781"/>
    </source>
</evidence>
<protein>
    <submittedName>
        <fullName evidence="1">TIGR04076 family protein</fullName>
    </submittedName>
</protein>
<accession>A0A4D7AZB5</accession>
<dbReference type="NCBIfam" id="TIGR04076">
    <property type="entry name" value="TIGR04076 family protein"/>
    <property type="match status" value="1"/>
</dbReference>
<proteinExistence type="predicted"/>
<keyword evidence="2" id="KW-1185">Reference proteome</keyword>
<dbReference type="InterPro" id="IPR023811">
    <property type="entry name" value="CHP04076"/>
</dbReference>
<dbReference type="OrthoDB" id="1178194at2"/>
<evidence type="ECO:0000313" key="1">
    <source>
        <dbReference type="EMBL" id="QCI63060.1"/>
    </source>
</evidence>
<dbReference type="EMBL" id="CP039690">
    <property type="protein sequence ID" value="QCI63060.1"/>
    <property type="molecule type" value="Genomic_DNA"/>
</dbReference>
<reference evidence="1 2" key="1">
    <citation type="submission" date="2019-04" db="EMBL/GenBank/DDBJ databases">
        <title>Phreatobacter aquaticus sp. nov.</title>
        <authorList>
            <person name="Choi A."/>
        </authorList>
    </citation>
    <scope>NUCLEOTIDE SEQUENCE [LARGE SCALE GENOMIC DNA]</scope>
    <source>
        <strain evidence="1 2">KCTC 52518</strain>
    </source>
</reference>